<evidence type="ECO:0000256" key="8">
    <source>
        <dbReference type="ARBA" id="ARBA00023157"/>
    </source>
</evidence>
<keyword evidence="8" id="KW-1015">Disulfide bond</keyword>
<feature type="signal peptide" evidence="10">
    <location>
        <begin position="1"/>
        <end position="21"/>
    </location>
</feature>
<evidence type="ECO:0000256" key="10">
    <source>
        <dbReference type="SAM" id="SignalP"/>
    </source>
</evidence>
<dbReference type="Proteomes" id="UP000472273">
    <property type="component" value="Unplaced"/>
</dbReference>
<keyword evidence="4 10" id="KW-0732">Signal</keyword>
<proteinExistence type="inferred from homology"/>
<dbReference type="Gene3D" id="3.40.33.10">
    <property type="entry name" value="CAP"/>
    <property type="match status" value="1"/>
</dbReference>
<sequence>MTEKSLIFGILLFLKLQVCCCFYNQHTLPDIENAHFIEECVRVHNRFRSNVDPPASNMKRMSWDHDLAKTALGWANMCQFNHNPDLRSPGKAHPNFTVVGENIWTGSIWYFNVTSALTNWYNEVQYYNYATQHCKHVCGHYTQMVWAKTYKVGCAVHYCPVVQGFGGSDAAHFICDYGPGGNYRTWPYKSGVTCSECYGEPCVDRLCGEVWVKKPYCDTYCIIVLVLRTSSFLITFSTVFFLKQHYPRMYMYK</sequence>
<dbReference type="InterPro" id="IPR035940">
    <property type="entry name" value="CAP_sf"/>
</dbReference>
<dbReference type="GeneTree" id="ENSGT00940000166459"/>
<keyword evidence="6" id="KW-0872">Ion channel impairing toxin</keyword>
<dbReference type="OrthoDB" id="43654at2759"/>
<dbReference type="CDD" id="cd05385">
    <property type="entry name" value="CAP_GLIPR1-like"/>
    <property type="match status" value="1"/>
</dbReference>
<keyword evidence="3" id="KW-0528">Neurotoxin</keyword>
<keyword evidence="7 9" id="KW-0472">Membrane</keyword>
<reference evidence="12" key="1">
    <citation type="submission" date="2025-08" db="UniProtKB">
        <authorList>
            <consortium name="Ensembl"/>
        </authorList>
    </citation>
    <scope>IDENTIFICATION</scope>
</reference>
<protein>
    <submittedName>
        <fullName evidence="12">GLI pathosis related 1</fullName>
    </submittedName>
</protein>
<dbReference type="GO" id="GO:0005576">
    <property type="term" value="C:extracellular region"/>
    <property type="evidence" value="ECO:0007669"/>
    <property type="project" value="InterPro"/>
</dbReference>
<dbReference type="InterPro" id="IPR001283">
    <property type="entry name" value="CRISP-related"/>
</dbReference>
<dbReference type="PRINTS" id="PR00837">
    <property type="entry name" value="V5TPXLIKE"/>
</dbReference>
<evidence type="ECO:0000256" key="1">
    <source>
        <dbReference type="ARBA" id="ARBA00004370"/>
    </source>
</evidence>
<evidence type="ECO:0000256" key="9">
    <source>
        <dbReference type="SAM" id="Phobius"/>
    </source>
</evidence>
<dbReference type="FunFam" id="3.40.33.10:FF:000008">
    <property type="entry name" value="GLI pathogenesis-related 1 (Glioma)"/>
    <property type="match status" value="1"/>
</dbReference>
<keyword evidence="9" id="KW-0812">Transmembrane</keyword>
<evidence type="ECO:0000256" key="2">
    <source>
        <dbReference type="ARBA" id="ARBA00009923"/>
    </source>
</evidence>
<dbReference type="GO" id="GO:0016020">
    <property type="term" value="C:membrane"/>
    <property type="evidence" value="ECO:0007669"/>
    <property type="project" value="UniProtKB-SubCell"/>
</dbReference>
<dbReference type="RefSeq" id="XP_026555177.1">
    <property type="nucleotide sequence ID" value="XM_026699392.1"/>
</dbReference>
<dbReference type="AlphaFoldDB" id="A0A670YES4"/>
<dbReference type="PRINTS" id="PR00838">
    <property type="entry name" value="V5ALLERGEN"/>
</dbReference>
<dbReference type="SUPFAM" id="SSF55797">
    <property type="entry name" value="PR-1-like"/>
    <property type="match status" value="1"/>
</dbReference>
<evidence type="ECO:0000313" key="13">
    <source>
        <dbReference type="Proteomes" id="UP000472273"/>
    </source>
</evidence>
<dbReference type="InterPro" id="IPR002413">
    <property type="entry name" value="V5_allergen-like"/>
</dbReference>
<evidence type="ECO:0000259" key="11">
    <source>
        <dbReference type="SMART" id="SM00198"/>
    </source>
</evidence>
<dbReference type="Ensembl" id="ENSPTXT00000010794.1">
    <property type="protein sequence ID" value="ENSPTXP00000010445.1"/>
    <property type="gene ID" value="ENSPTXG00000007385.1"/>
</dbReference>
<feature type="chain" id="PRO_5025628911" evidence="10">
    <location>
        <begin position="22"/>
        <end position="253"/>
    </location>
</feature>
<name>A0A670YES4_PSETE</name>
<dbReference type="PROSITE" id="PS01009">
    <property type="entry name" value="CRISP_1"/>
    <property type="match status" value="1"/>
</dbReference>
<accession>A0A670YES4</accession>
<keyword evidence="5" id="KW-0108">Calcium channel impairing toxin</keyword>
<evidence type="ECO:0000256" key="6">
    <source>
        <dbReference type="ARBA" id="ARBA00022872"/>
    </source>
</evidence>
<dbReference type="PANTHER" id="PTHR10334">
    <property type="entry name" value="CYSTEINE-RICH SECRETORY PROTEIN-RELATED"/>
    <property type="match status" value="1"/>
</dbReference>
<reference evidence="12" key="2">
    <citation type="submission" date="2025-09" db="UniProtKB">
        <authorList>
            <consortium name="Ensembl"/>
        </authorList>
    </citation>
    <scope>IDENTIFICATION</scope>
</reference>
<dbReference type="InterPro" id="IPR034121">
    <property type="entry name" value="SCP_GLIPR-1-like"/>
</dbReference>
<dbReference type="InterPro" id="IPR014044">
    <property type="entry name" value="CAP_dom"/>
</dbReference>
<evidence type="ECO:0000313" key="12">
    <source>
        <dbReference type="Ensembl" id="ENSPTXP00000010445.1"/>
    </source>
</evidence>
<keyword evidence="13" id="KW-1185">Reference proteome</keyword>
<feature type="transmembrane region" description="Helical" evidence="9">
    <location>
        <begin position="222"/>
        <end position="242"/>
    </location>
</feature>
<keyword evidence="3" id="KW-0800">Toxin</keyword>
<dbReference type="CTD" id="11010"/>
<evidence type="ECO:0000256" key="3">
    <source>
        <dbReference type="ARBA" id="ARBA00022699"/>
    </source>
</evidence>
<evidence type="ECO:0000256" key="5">
    <source>
        <dbReference type="ARBA" id="ARBA00022831"/>
    </source>
</evidence>
<keyword evidence="9" id="KW-1133">Transmembrane helix</keyword>
<evidence type="ECO:0000256" key="7">
    <source>
        <dbReference type="ARBA" id="ARBA00023136"/>
    </source>
</evidence>
<gene>
    <name evidence="12" type="primary">GLIPR1</name>
</gene>
<evidence type="ECO:0000256" key="4">
    <source>
        <dbReference type="ARBA" id="ARBA00022729"/>
    </source>
</evidence>
<dbReference type="KEGG" id="ptex:113435510"/>
<dbReference type="OMA" id="NEIQYYD"/>
<feature type="domain" description="SCP" evidence="11">
    <location>
        <begin position="35"/>
        <end position="185"/>
    </location>
</feature>
<dbReference type="GO" id="GO:0005246">
    <property type="term" value="F:calcium channel regulator activity"/>
    <property type="evidence" value="ECO:0007669"/>
    <property type="project" value="UniProtKB-KW"/>
</dbReference>
<comment type="similarity">
    <text evidence="2">Belongs to the CRISP family.</text>
</comment>
<organism evidence="12 13">
    <name type="scientific">Pseudonaja textilis</name>
    <name type="common">Eastern brown snake</name>
    <dbReference type="NCBI Taxonomy" id="8673"/>
    <lineage>
        <taxon>Eukaryota</taxon>
        <taxon>Metazoa</taxon>
        <taxon>Chordata</taxon>
        <taxon>Craniata</taxon>
        <taxon>Vertebrata</taxon>
        <taxon>Euteleostomi</taxon>
        <taxon>Lepidosauria</taxon>
        <taxon>Squamata</taxon>
        <taxon>Bifurcata</taxon>
        <taxon>Unidentata</taxon>
        <taxon>Episquamata</taxon>
        <taxon>Toxicofera</taxon>
        <taxon>Serpentes</taxon>
        <taxon>Colubroidea</taxon>
        <taxon>Elapidae</taxon>
        <taxon>Hydrophiinae</taxon>
        <taxon>Pseudonaja</taxon>
    </lineage>
</organism>
<dbReference type="GeneID" id="113435510"/>
<dbReference type="InterPro" id="IPR018244">
    <property type="entry name" value="Allrgn_V5/Tpx1_CS"/>
</dbReference>
<dbReference type="Pfam" id="PF00188">
    <property type="entry name" value="CAP"/>
    <property type="match status" value="1"/>
</dbReference>
<comment type="subcellular location">
    <subcellularLocation>
        <location evidence="1">Membrane</location>
    </subcellularLocation>
</comment>
<dbReference type="SMART" id="SM00198">
    <property type="entry name" value="SCP"/>
    <property type="match status" value="1"/>
</dbReference>